<evidence type="ECO:0000259" key="1">
    <source>
        <dbReference type="Pfam" id="PF21595"/>
    </source>
</evidence>
<dbReference type="EMBL" id="JABBWE010000047">
    <property type="protein sequence ID" value="KAG1790829.1"/>
    <property type="molecule type" value="Genomic_DNA"/>
</dbReference>
<gene>
    <name evidence="2" type="ORF">HD556DRAFT_1389179</name>
</gene>
<dbReference type="InterPro" id="IPR035992">
    <property type="entry name" value="Ricin_B-like_lectins"/>
</dbReference>
<name>A0A9P7DEE8_9AGAM</name>
<sequence length="136" mass="15093">MTKPPRGTYVIVNRVLSPADERLAITYNGPNQPLTVNTRTDSSHQRWIVRDYDQNTKSLVPVDATALQVAWGPDCATVLPAHNYVWAIRETNSGYTIQDGGVTVFWGVADAVNNATVTIGTGTGDEKQRWFFERVL</sequence>
<dbReference type="RefSeq" id="XP_041157762.1">
    <property type="nucleotide sequence ID" value="XM_041303507.1"/>
</dbReference>
<proteinExistence type="predicted"/>
<dbReference type="InterPro" id="IPR048746">
    <property type="entry name" value="CCL2-like_lectin"/>
</dbReference>
<dbReference type="Proteomes" id="UP000719766">
    <property type="component" value="Unassembled WGS sequence"/>
</dbReference>
<dbReference type="GeneID" id="64597271"/>
<accession>A0A9P7DEE8</accession>
<dbReference type="CDD" id="cd23715">
    <property type="entry name" value="beta-trefoil_Ricin_CCL2"/>
    <property type="match status" value="1"/>
</dbReference>
<organism evidence="2 3">
    <name type="scientific">Suillus plorans</name>
    <dbReference type="NCBI Taxonomy" id="116603"/>
    <lineage>
        <taxon>Eukaryota</taxon>
        <taxon>Fungi</taxon>
        <taxon>Dikarya</taxon>
        <taxon>Basidiomycota</taxon>
        <taxon>Agaricomycotina</taxon>
        <taxon>Agaricomycetes</taxon>
        <taxon>Agaricomycetidae</taxon>
        <taxon>Boletales</taxon>
        <taxon>Suillineae</taxon>
        <taxon>Suillaceae</taxon>
        <taxon>Suillus</taxon>
    </lineage>
</organism>
<dbReference type="Gene3D" id="2.80.10.50">
    <property type="match status" value="1"/>
</dbReference>
<keyword evidence="3" id="KW-1185">Reference proteome</keyword>
<comment type="caution">
    <text evidence="2">The sequence shown here is derived from an EMBL/GenBank/DDBJ whole genome shotgun (WGS) entry which is preliminary data.</text>
</comment>
<evidence type="ECO:0000313" key="2">
    <source>
        <dbReference type="EMBL" id="KAG1790829.1"/>
    </source>
</evidence>
<dbReference type="AlphaFoldDB" id="A0A9P7DEE8"/>
<feature type="domain" description="CCL2-like lectin" evidence="1">
    <location>
        <begin position="7"/>
        <end position="130"/>
    </location>
</feature>
<evidence type="ECO:0000313" key="3">
    <source>
        <dbReference type="Proteomes" id="UP000719766"/>
    </source>
</evidence>
<dbReference type="Pfam" id="PF21595">
    <property type="entry name" value="CCL2-like"/>
    <property type="match status" value="1"/>
</dbReference>
<dbReference type="SUPFAM" id="SSF50370">
    <property type="entry name" value="Ricin B-like lectins"/>
    <property type="match status" value="1"/>
</dbReference>
<reference evidence="2" key="1">
    <citation type="journal article" date="2020" name="New Phytol.">
        <title>Comparative genomics reveals dynamic genome evolution in host specialist ectomycorrhizal fungi.</title>
        <authorList>
            <person name="Lofgren L.A."/>
            <person name="Nguyen N.H."/>
            <person name="Vilgalys R."/>
            <person name="Ruytinx J."/>
            <person name="Liao H.L."/>
            <person name="Branco S."/>
            <person name="Kuo A."/>
            <person name="LaButti K."/>
            <person name="Lipzen A."/>
            <person name="Andreopoulos W."/>
            <person name="Pangilinan J."/>
            <person name="Riley R."/>
            <person name="Hundley H."/>
            <person name="Na H."/>
            <person name="Barry K."/>
            <person name="Grigoriev I.V."/>
            <person name="Stajich J.E."/>
            <person name="Kennedy P.G."/>
        </authorList>
    </citation>
    <scope>NUCLEOTIDE SEQUENCE</scope>
    <source>
        <strain evidence="2">S12</strain>
    </source>
</reference>
<protein>
    <recommendedName>
        <fullName evidence="1">CCL2-like lectin domain-containing protein</fullName>
    </recommendedName>
</protein>
<dbReference type="OrthoDB" id="5271368at2759"/>